<accession>A0A3P7I4Q6</accession>
<dbReference type="Proteomes" id="UP000270094">
    <property type="component" value="Unassembled WGS sequence"/>
</dbReference>
<reference evidence="2 3" key="1">
    <citation type="submission" date="2018-11" db="EMBL/GenBank/DDBJ databases">
        <authorList>
            <consortium name="Pathogen Informatics"/>
        </authorList>
    </citation>
    <scope>NUCLEOTIDE SEQUENCE [LARGE SCALE GENOMIC DNA]</scope>
</reference>
<dbReference type="EMBL" id="UYYB01008549">
    <property type="protein sequence ID" value="VDM68361.1"/>
    <property type="molecule type" value="Genomic_DNA"/>
</dbReference>
<feature type="region of interest" description="Disordered" evidence="1">
    <location>
        <begin position="1"/>
        <end position="38"/>
    </location>
</feature>
<gene>
    <name evidence="2" type="ORF">SVUK_LOCUS3359</name>
</gene>
<proteinExistence type="predicted"/>
<protein>
    <submittedName>
        <fullName evidence="2">Uncharacterized protein</fullName>
    </submittedName>
</protein>
<evidence type="ECO:0000313" key="2">
    <source>
        <dbReference type="EMBL" id="VDM68361.1"/>
    </source>
</evidence>
<keyword evidence="3" id="KW-1185">Reference proteome</keyword>
<organism evidence="2 3">
    <name type="scientific">Strongylus vulgaris</name>
    <name type="common">Blood worm</name>
    <dbReference type="NCBI Taxonomy" id="40348"/>
    <lineage>
        <taxon>Eukaryota</taxon>
        <taxon>Metazoa</taxon>
        <taxon>Ecdysozoa</taxon>
        <taxon>Nematoda</taxon>
        <taxon>Chromadorea</taxon>
        <taxon>Rhabditida</taxon>
        <taxon>Rhabditina</taxon>
        <taxon>Rhabditomorpha</taxon>
        <taxon>Strongyloidea</taxon>
        <taxon>Strongylidae</taxon>
        <taxon>Strongylus</taxon>
    </lineage>
</organism>
<evidence type="ECO:0000313" key="3">
    <source>
        <dbReference type="Proteomes" id="UP000270094"/>
    </source>
</evidence>
<name>A0A3P7I4Q6_STRVU</name>
<evidence type="ECO:0000256" key="1">
    <source>
        <dbReference type="SAM" id="MobiDB-lite"/>
    </source>
</evidence>
<dbReference type="AlphaFoldDB" id="A0A3P7I4Q6"/>
<sequence>MCRDDGNRHTASGRTSCRAGDALSESTRRTRKDLRSLFYPPDANPSRFIMEKQGIHFSSYLGVVANTPCTDKESDVDAARN</sequence>